<proteinExistence type="predicted"/>
<evidence type="ECO:0000313" key="3">
    <source>
        <dbReference type="Proteomes" id="UP001597419"/>
    </source>
</evidence>
<gene>
    <name evidence="2" type="ORF">ACFSYJ_33605</name>
</gene>
<keyword evidence="1" id="KW-0472">Membrane</keyword>
<keyword evidence="3" id="KW-1185">Reference proteome</keyword>
<organism evidence="2 3">
    <name type="scientific">Amycolatopsis samaneae</name>
    <dbReference type="NCBI Taxonomy" id="664691"/>
    <lineage>
        <taxon>Bacteria</taxon>
        <taxon>Bacillati</taxon>
        <taxon>Actinomycetota</taxon>
        <taxon>Actinomycetes</taxon>
        <taxon>Pseudonocardiales</taxon>
        <taxon>Pseudonocardiaceae</taxon>
        <taxon>Amycolatopsis</taxon>
    </lineage>
</organism>
<reference evidence="3" key="1">
    <citation type="journal article" date="2019" name="Int. J. Syst. Evol. Microbiol.">
        <title>The Global Catalogue of Microorganisms (GCM) 10K type strain sequencing project: providing services to taxonomists for standard genome sequencing and annotation.</title>
        <authorList>
            <consortium name="The Broad Institute Genomics Platform"/>
            <consortium name="The Broad Institute Genome Sequencing Center for Infectious Disease"/>
            <person name="Wu L."/>
            <person name="Ma J."/>
        </authorList>
    </citation>
    <scope>NUCLEOTIDE SEQUENCE [LARGE SCALE GENOMIC DNA]</scope>
    <source>
        <strain evidence="3">CGMCC 4.7643</strain>
    </source>
</reference>
<protein>
    <submittedName>
        <fullName evidence="2">Uncharacterized protein</fullName>
    </submittedName>
</protein>
<evidence type="ECO:0000256" key="1">
    <source>
        <dbReference type="SAM" id="Phobius"/>
    </source>
</evidence>
<dbReference type="RefSeq" id="WP_345400642.1">
    <property type="nucleotide sequence ID" value="NZ_BAABHG010000011.1"/>
</dbReference>
<dbReference type="Proteomes" id="UP001597419">
    <property type="component" value="Unassembled WGS sequence"/>
</dbReference>
<dbReference type="EMBL" id="JBHUKU010000021">
    <property type="protein sequence ID" value="MFD2463592.1"/>
    <property type="molecule type" value="Genomic_DNA"/>
</dbReference>
<keyword evidence="1" id="KW-1133">Transmembrane helix</keyword>
<keyword evidence="1" id="KW-0812">Transmembrane</keyword>
<evidence type="ECO:0000313" key="2">
    <source>
        <dbReference type="EMBL" id="MFD2463592.1"/>
    </source>
</evidence>
<sequence>MHSVSPAGPAPSVPPAVVPRLTLARTALLTVVLGFVGWMTACHVPVLTSLGVAAGSLSLVTTVTPAAAGLRRLAGVLRALGA</sequence>
<comment type="caution">
    <text evidence="2">The sequence shown here is derived from an EMBL/GenBank/DDBJ whole genome shotgun (WGS) entry which is preliminary data.</text>
</comment>
<feature type="transmembrane region" description="Helical" evidence="1">
    <location>
        <begin position="21"/>
        <end position="41"/>
    </location>
</feature>
<accession>A0ABW5GSV4</accession>
<feature type="transmembrane region" description="Helical" evidence="1">
    <location>
        <begin position="47"/>
        <end position="70"/>
    </location>
</feature>
<name>A0ABW5GSV4_9PSEU</name>